<protein>
    <recommendedName>
        <fullName evidence="2">Sulfotransferase</fullName>
    </recommendedName>
</protein>
<accession>A0A7S3HFK3</accession>
<name>A0A7S3HFK3_9STRA</name>
<dbReference type="InterPro" id="IPR027417">
    <property type="entry name" value="P-loop_NTPase"/>
</dbReference>
<proteinExistence type="predicted"/>
<evidence type="ECO:0000313" key="1">
    <source>
        <dbReference type="EMBL" id="CAE0293766.1"/>
    </source>
</evidence>
<reference evidence="1" key="1">
    <citation type="submission" date="2021-01" db="EMBL/GenBank/DDBJ databases">
        <authorList>
            <person name="Corre E."/>
            <person name="Pelletier E."/>
            <person name="Niang G."/>
            <person name="Scheremetjew M."/>
            <person name="Finn R."/>
            <person name="Kale V."/>
            <person name="Holt S."/>
            <person name="Cochrane G."/>
            <person name="Meng A."/>
            <person name="Brown T."/>
            <person name="Cohen L."/>
        </authorList>
    </citation>
    <scope>NUCLEOTIDE SEQUENCE</scope>
    <source>
        <strain evidence="1">CCAP 955/1</strain>
    </source>
</reference>
<gene>
    <name evidence="1" type="ORF">SELO1098_LOCUS22618</name>
</gene>
<organism evidence="1">
    <name type="scientific">Spumella elongata</name>
    <dbReference type="NCBI Taxonomy" id="89044"/>
    <lineage>
        <taxon>Eukaryota</taxon>
        <taxon>Sar</taxon>
        <taxon>Stramenopiles</taxon>
        <taxon>Ochrophyta</taxon>
        <taxon>Chrysophyceae</taxon>
        <taxon>Chromulinales</taxon>
        <taxon>Chromulinaceae</taxon>
        <taxon>Spumella</taxon>
    </lineage>
</organism>
<dbReference type="InterPro" id="IPR052736">
    <property type="entry name" value="Stf3_sulfotransferase"/>
</dbReference>
<dbReference type="AlphaFoldDB" id="A0A7S3HFK3"/>
<dbReference type="Gene3D" id="3.40.50.300">
    <property type="entry name" value="P-loop containing nucleotide triphosphate hydrolases"/>
    <property type="match status" value="1"/>
</dbReference>
<dbReference type="EMBL" id="HBIC01044186">
    <property type="protein sequence ID" value="CAE0293766.1"/>
    <property type="molecule type" value="Transcribed_RNA"/>
</dbReference>
<dbReference type="Pfam" id="PF13469">
    <property type="entry name" value="Sulfotransfer_3"/>
    <property type="match status" value="1"/>
</dbReference>
<dbReference type="SUPFAM" id="SSF52540">
    <property type="entry name" value="P-loop containing nucleoside triphosphate hydrolases"/>
    <property type="match status" value="1"/>
</dbReference>
<sequence>MYCKKVLQLLSYQVGEAENPRRYMLKCPIHLYYIKELASAFPDAKLIWTHRHPVSAVPSLCSLVKAVHKVYYENNCRDDNAIGRGLTDLTAKTLKQAPQDIIDSKLECSHVIYNDLVSNPIKVVKDIYAQFGWEFTTEYENIINAYLAEDKKKRDDIKKAKGTKEQLHTYTAEEFGVQTQELMEGEFANYVKKFNVPMSKN</sequence>
<dbReference type="PANTHER" id="PTHR36451">
    <property type="entry name" value="PAPS-DEPENDENT SULFOTRANSFERASE STF3"/>
    <property type="match status" value="1"/>
</dbReference>
<dbReference type="PANTHER" id="PTHR36451:SF1">
    <property type="entry name" value="OMEGA-HYDROXY-BETA-DIHYDROMENAQUINONE-9 SULFOTRANSFERASE STF3"/>
    <property type="match status" value="1"/>
</dbReference>
<evidence type="ECO:0008006" key="2">
    <source>
        <dbReference type="Google" id="ProtNLM"/>
    </source>
</evidence>